<comment type="catalytic activity">
    <reaction evidence="2">
        <text>2 GTP = 3',3'-c-di-GMP + 2 diphosphate</text>
        <dbReference type="Rhea" id="RHEA:24898"/>
        <dbReference type="ChEBI" id="CHEBI:33019"/>
        <dbReference type="ChEBI" id="CHEBI:37565"/>
        <dbReference type="ChEBI" id="CHEBI:58805"/>
        <dbReference type="EC" id="2.7.7.65"/>
    </reaction>
</comment>
<evidence type="ECO:0000256" key="3">
    <source>
        <dbReference type="SAM" id="Phobius"/>
    </source>
</evidence>
<organism evidence="5 6">
    <name type="scientific">Marinimicrococcus flavescens</name>
    <dbReference type="NCBI Taxonomy" id="3031815"/>
    <lineage>
        <taxon>Bacteria</taxon>
        <taxon>Pseudomonadati</taxon>
        <taxon>Pseudomonadota</taxon>
        <taxon>Alphaproteobacteria</taxon>
        <taxon>Geminicoccales</taxon>
        <taxon>Geminicoccaceae</taxon>
        <taxon>Marinimicrococcus</taxon>
    </lineage>
</organism>
<proteinExistence type="predicted"/>
<evidence type="ECO:0000259" key="4">
    <source>
        <dbReference type="PROSITE" id="PS50887"/>
    </source>
</evidence>
<keyword evidence="3" id="KW-0472">Membrane</keyword>
<keyword evidence="3" id="KW-0812">Transmembrane</keyword>
<feature type="transmembrane region" description="Helical" evidence="3">
    <location>
        <begin position="182"/>
        <end position="208"/>
    </location>
</feature>
<feature type="domain" description="GGDEF" evidence="4">
    <location>
        <begin position="246"/>
        <end position="378"/>
    </location>
</feature>
<dbReference type="SUPFAM" id="SSF55073">
    <property type="entry name" value="Nucleotide cyclase"/>
    <property type="match status" value="1"/>
</dbReference>
<keyword evidence="3" id="KW-1133">Transmembrane helix</keyword>
<accession>A0AAP3UYR3</accession>
<feature type="transmembrane region" description="Helical" evidence="3">
    <location>
        <begin position="55"/>
        <end position="72"/>
    </location>
</feature>
<dbReference type="NCBIfam" id="TIGR00254">
    <property type="entry name" value="GGDEF"/>
    <property type="match status" value="1"/>
</dbReference>
<comment type="caution">
    <text evidence="5">The sequence shown here is derived from an EMBL/GenBank/DDBJ whole genome shotgun (WGS) entry which is preliminary data.</text>
</comment>
<dbReference type="PANTHER" id="PTHR45138">
    <property type="entry name" value="REGULATORY COMPONENTS OF SENSORY TRANSDUCTION SYSTEM"/>
    <property type="match status" value="1"/>
</dbReference>
<dbReference type="RefSeq" id="WP_327787650.1">
    <property type="nucleotide sequence ID" value="NZ_JARGEQ010000016.1"/>
</dbReference>
<protein>
    <recommendedName>
        <fullName evidence="1">diguanylate cyclase</fullName>
        <ecNumber evidence="1">2.7.7.65</ecNumber>
    </recommendedName>
</protein>
<reference evidence="5 6" key="1">
    <citation type="submission" date="2023-03" db="EMBL/GenBank/DDBJ databases">
        <title>YIM 152171 draft genome.</title>
        <authorList>
            <person name="Yang Z."/>
        </authorList>
    </citation>
    <scope>NUCLEOTIDE SEQUENCE [LARGE SCALE GENOMIC DNA]</scope>
    <source>
        <strain evidence="5 6">YIM 152171</strain>
    </source>
</reference>
<dbReference type="InterPro" id="IPR043128">
    <property type="entry name" value="Rev_trsase/Diguanyl_cyclase"/>
</dbReference>
<feature type="transmembrane region" description="Helical" evidence="3">
    <location>
        <begin position="144"/>
        <end position="162"/>
    </location>
</feature>
<feature type="transmembrane region" description="Helical" evidence="3">
    <location>
        <begin position="84"/>
        <end position="104"/>
    </location>
</feature>
<dbReference type="GO" id="GO:0052621">
    <property type="term" value="F:diguanylate cyclase activity"/>
    <property type="evidence" value="ECO:0007669"/>
    <property type="project" value="UniProtKB-EC"/>
</dbReference>
<name>A0AAP3UYR3_9PROT</name>
<feature type="transmembrane region" description="Helical" evidence="3">
    <location>
        <begin position="29"/>
        <end position="49"/>
    </location>
</feature>
<dbReference type="EMBL" id="JARGEQ010000016">
    <property type="protein sequence ID" value="MDF1585236.1"/>
    <property type="molecule type" value="Genomic_DNA"/>
</dbReference>
<dbReference type="CDD" id="cd01949">
    <property type="entry name" value="GGDEF"/>
    <property type="match status" value="1"/>
</dbReference>
<dbReference type="GO" id="GO:0043709">
    <property type="term" value="P:cell adhesion involved in single-species biofilm formation"/>
    <property type="evidence" value="ECO:0007669"/>
    <property type="project" value="TreeGrafter"/>
</dbReference>
<dbReference type="AlphaFoldDB" id="A0AAP3UYR3"/>
<feature type="transmembrane region" description="Helical" evidence="3">
    <location>
        <begin position="110"/>
        <end position="132"/>
    </location>
</feature>
<dbReference type="Pfam" id="PF00990">
    <property type="entry name" value="GGDEF"/>
    <property type="match status" value="1"/>
</dbReference>
<feature type="transmembrane region" description="Helical" evidence="3">
    <location>
        <begin position="6"/>
        <end position="22"/>
    </location>
</feature>
<dbReference type="PANTHER" id="PTHR45138:SF9">
    <property type="entry name" value="DIGUANYLATE CYCLASE DGCM-RELATED"/>
    <property type="match status" value="1"/>
</dbReference>
<gene>
    <name evidence="5" type="ORF">PZ740_02425</name>
</gene>
<evidence type="ECO:0000256" key="1">
    <source>
        <dbReference type="ARBA" id="ARBA00012528"/>
    </source>
</evidence>
<dbReference type="Proteomes" id="UP001301140">
    <property type="component" value="Unassembled WGS sequence"/>
</dbReference>
<dbReference type="GO" id="GO:0005886">
    <property type="term" value="C:plasma membrane"/>
    <property type="evidence" value="ECO:0007669"/>
    <property type="project" value="TreeGrafter"/>
</dbReference>
<dbReference type="FunFam" id="3.30.70.270:FF:000001">
    <property type="entry name" value="Diguanylate cyclase domain protein"/>
    <property type="match status" value="1"/>
</dbReference>
<sequence>MRYISFSLLLLFSAACISVWLPDRKRREVLLFAGAFLSYAVATLCQIAGVPPDPGHNALTAAALYATGALLLRQGILARSRRAVPLTAPGVMLAGVVAAVWYFQYAEPNLLLRVCALNLGLAAIFLQAAWHTRFLLRGNRRDRVLFWLLVGLVLHYIPRMLLTTAPLAGAPGDSLALFTESYFWTWAQFSLAVTGAAVGLVLLAVTAADMIARLERERDRDPLTGLLNRRGLEAWLTRRRAEGAAGRLAVLVFDIDHFKRINDTFGHRAGDGVLAAVAGTIVATVSRGASAGRIGGEEFVVLVEDATAERAFAAAERLRTAIGRQRLEGLARTEPVTCSFGVAMLEPGENLWAAFERADRLLYAAKRAGRNCTFVEGRHRPAA</sequence>
<evidence type="ECO:0000256" key="2">
    <source>
        <dbReference type="ARBA" id="ARBA00034247"/>
    </source>
</evidence>
<keyword evidence="6" id="KW-1185">Reference proteome</keyword>
<dbReference type="PROSITE" id="PS51257">
    <property type="entry name" value="PROKAR_LIPOPROTEIN"/>
    <property type="match status" value="1"/>
</dbReference>
<evidence type="ECO:0000313" key="5">
    <source>
        <dbReference type="EMBL" id="MDF1585236.1"/>
    </source>
</evidence>
<dbReference type="InterPro" id="IPR000160">
    <property type="entry name" value="GGDEF_dom"/>
</dbReference>
<evidence type="ECO:0000313" key="6">
    <source>
        <dbReference type="Proteomes" id="UP001301140"/>
    </source>
</evidence>
<dbReference type="EC" id="2.7.7.65" evidence="1"/>
<dbReference type="GO" id="GO:1902201">
    <property type="term" value="P:negative regulation of bacterial-type flagellum-dependent cell motility"/>
    <property type="evidence" value="ECO:0007669"/>
    <property type="project" value="TreeGrafter"/>
</dbReference>
<dbReference type="Gene3D" id="3.30.70.270">
    <property type="match status" value="1"/>
</dbReference>
<dbReference type="PROSITE" id="PS50887">
    <property type="entry name" value="GGDEF"/>
    <property type="match status" value="1"/>
</dbReference>
<dbReference type="SMART" id="SM00267">
    <property type="entry name" value="GGDEF"/>
    <property type="match status" value="1"/>
</dbReference>
<dbReference type="InterPro" id="IPR050469">
    <property type="entry name" value="Diguanylate_Cyclase"/>
</dbReference>
<dbReference type="InterPro" id="IPR029787">
    <property type="entry name" value="Nucleotide_cyclase"/>
</dbReference>